<evidence type="ECO:0000313" key="10">
    <source>
        <dbReference type="Proteomes" id="UP000502958"/>
    </source>
</evidence>
<keyword evidence="6 8" id="KW-0139">CF(1)</keyword>
<keyword evidence="2 8" id="KW-0813">Transport</keyword>
<dbReference type="EMBL" id="CP047588">
    <property type="protein sequence ID" value="QIE01774.1"/>
    <property type="molecule type" value="Genomic_DNA"/>
</dbReference>
<protein>
    <recommendedName>
        <fullName evidence="8">ATP synthase subunit delta</fullName>
    </recommendedName>
    <alternativeName>
        <fullName evidence="8">ATP synthase F(1) sector subunit delta</fullName>
    </alternativeName>
    <alternativeName>
        <fullName evidence="8">F-type ATPase subunit delta</fullName>
        <shortName evidence="8">F-ATPase subunit delta</shortName>
    </alternativeName>
</protein>
<sequence>MSVIDTIARPYAKAIFEIAIQKNNITEWKNILIFINQIASIKKVKSFLSGALSSKDLSLIFIKISHDIINEDAKNLIQLLAENQRLNILNNILKQFLKLETDYQNILIVTLSTAFALQEKNIIEIQKILENVFLKKIKLLLKINPEIIGGIIVYIDDTVFDFSIKNSLKQLSEKLNF</sequence>
<dbReference type="GO" id="GO:0005886">
    <property type="term" value="C:plasma membrane"/>
    <property type="evidence" value="ECO:0007669"/>
    <property type="project" value="UniProtKB-SubCell"/>
</dbReference>
<evidence type="ECO:0000256" key="3">
    <source>
        <dbReference type="ARBA" id="ARBA00022781"/>
    </source>
</evidence>
<evidence type="ECO:0000256" key="5">
    <source>
        <dbReference type="ARBA" id="ARBA00023136"/>
    </source>
</evidence>
<evidence type="ECO:0000256" key="8">
    <source>
        <dbReference type="HAMAP-Rule" id="MF_01416"/>
    </source>
</evidence>
<dbReference type="NCBIfam" id="TIGR01145">
    <property type="entry name" value="ATP_synt_delta"/>
    <property type="match status" value="1"/>
</dbReference>
<keyword evidence="3 8" id="KW-0375">Hydrogen ion transport</keyword>
<dbReference type="NCBIfam" id="NF004402">
    <property type="entry name" value="PRK05758.2-2"/>
    <property type="match status" value="1"/>
</dbReference>
<dbReference type="InterPro" id="IPR000711">
    <property type="entry name" value="ATPase_OSCP/dsu"/>
</dbReference>
<dbReference type="GO" id="GO:0045259">
    <property type="term" value="C:proton-transporting ATP synthase complex"/>
    <property type="evidence" value="ECO:0007669"/>
    <property type="project" value="UniProtKB-KW"/>
</dbReference>
<dbReference type="GO" id="GO:0046933">
    <property type="term" value="F:proton-transporting ATP synthase activity, rotational mechanism"/>
    <property type="evidence" value="ECO:0007669"/>
    <property type="project" value="UniProtKB-UniRule"/>
</dbReference>
<dbReference type="SUPFAM" id="SSF47928">
    <property type="entry name" value="N-terminal domain of the delta subunit of the F1F0-ATP synthase"/>
    <property type="match status" value="1"/>
</dbReference>
<evidence type="ECO:0000256" key="1">
    <source>
        <dbReference type="ARBA" id="ARBA00004370"/>
    </source>
</evidence>
<dbReference type="AlphaFoldDB" id="A0A6C1F9S3"/>
<evidence type="ECO:0000256" key="6">
    <source>
        <dbReference type="ARBA" id="ARBA00023196"/>
    </source>
</evidence>
<comment type="subcellular location">
    <subcellularLocation>
        <location evidence="8">Cell membrane</location>
        <topology evidence="8">Peripheral membrane protein</topology>
    </subcellularLocation>
    <subcellularLocation>
        <location evidence="1">Membrane</location>
    </subcellularLocation>
</comment>
<evidence type="ECO:0000256" key="4">
    <source>
        <dbReference type="ARBA" id="ARBA00023065"/>
    </source>
</evidence>
<keyword evidence="8" id="KW-1003">Cell membrane</keyword>
<gene>
    <name evidence="8" type="primary">atpH</name>
    <name evidence="9" type="ORF">GUU85_00025</name>
</gene>
<dbReference type="Pfam" id="PF00213">
    <property type="entry name" value="OSCP"/>
    <property type="match status" value="1"/>
</dbReference>
<name>A0A6C1F9S3_BUCUN</name>
<dbReference type="HAMAP" id="MF_01416">
    <property type="entry name" value="ATP_synth_delta_bact"/>
    <property type="match status" value="1"/>
</dbReference>
<keyword evidence="7 8" id="KW-0066">ATP synthesis</keyword>
<comment type="function">
    <text evidence="8">F(1)F(0) ATP synthase produces ATP from ADP in the presence of a proton or sodium gradient. F-type ATPases consist of two structural domains, F(1) containing the extramembraneous catalytic core and F(0) containing the membrane proton channel, linked together by a central stalk and a peripheral stalk. During catalysis, ATP synthesis in the catalytic domain of F(1) is coupled via a rotary mechanism of the central stalk subunits to proton translocation.</text>
</comment>
<comment type="similarity">
    <text evidence="8">Belongs to the ATPase delta chain family.</text>
</comment>
<proteinExistence type="inferred from homology"/>
<reference evidence="9 10" key="1">
    <citation type="submission" date="2020-01" db="EMBL/GenBank/DDBJ databases">
        <title>Complete genome of Buchnera aphidicola isolated from Chaitophorus populeti.</title>
        <authorList>
            <person name="Park J."/>
            <person name="Xi H."/>
        </authorList>
    </citation>
    <scope>NUCLEOTIDE SEQUENCE [LARGE SCALE GENOMIC DNA]</scope>
    <source>
        <strain evidence="9 10">UsonBac</strain>
    </source>
</reference>
<dbReference type="InterPro" id="IPR026015">
    <property type="entry name" value="ATP_synth_OSCP/delta_N_sf"/>
</dbReference>
<dbReference type="PRINTS" id="PR00125">
    <property type="entry name" value="ATPASEDELTA"/>
</dbReference>
<dbReference type="PANTHER" id="PTHR11910">
    <property type="entry name" value="ATP SYNTHASE DELTA CHAIN"/>
    <property type="match status" value="1"/>
</dbReference>
<accession>A0A6C1F9S3</accession>
<evidence type="ECO:0000256" key="2">
    <source>
        <dbReference type="ARBA" id="ARBA00022448"/>
    </source>
</evidence>
<dbReference type="Gene3D" id="1.10.520.20">
    <property type="entry name" value="N-terminal domain of the delta subunit of the F1F0-ATP synthase"/>
    <property type="match status" value="1"/>
</dbReference>
<comment type="function">
    <text evidence="8">This protein is part of the stalk that links CF(0) to CF(1). It either transmits conformational changes from CF(0) to CF(1) or is implicated in proton conduction.</text>
</comment>
<dbReference type="RefSeq" id="WP_163118822.1">
    <property type="nucleotide sequence ID" value="NZ_CP047588.1"/>
</dbReference>
<keyword evidence="5 8" id="KW-0472">Membrane</keyword>
<evidence type="ECO:0000256" key="7">
    <source>
        <dbReference type="ARBA" id="ARBA00023310"/>
    </source>
</evidence>
<dbReference type="Proteomes" id="UP000502958">
    <property type="component" value="Chromosome"/>
</dbReference>
<evidence type="ECO:0000313" key="9">
    <source>
        <dbReference type="EMBL" id="QIE01774.1"/>
    </source>
</evidence>
<organism evidence="9 10">
    <name type="scientific">Buchnera aphidicola subsp. Uroleucon sonchi</name>
    <dbReference type="NCBI Taxonomy" id="118118"/>
    <lineage>
        <taxon>Bacteria</taxon>
        <taxon>Pseudomonadati</taxon>
        <taxon>Pseudomonadota</taxon>
        <taxon>Gammaproteobacteria</taxon>
        <taxon>Enterobacterales</taxon>
        <taxon>Erwiniaceae</taxon>
        <taxon>Buchnera</taxon>
    </lineage>
</organism>
<keyword evidence="4 8" id="KW-0406">Ion transport</keyword>